<proteinExistence type="predicted"/>
<feature type="transmembrane region" description="Helical" evidence="1">
    <location>
        <begin position="51"/>
        <end position="72"/>
    </location>
</feature>
<evidence type="ECO:0000313" key="3">
    <source>
        <dbReference type="Proteomes" id="UP000305654"/>
    </source>
</evidence>
<name>A0A5R9J6I0_9PROT</name>
<keyword evidence="1" id="KW-0812">Transmembrane</keyword>
<sequence length="96" mass="10042">MLEFVVGVVLFATLVVLWLHAGVFGAVLASGAALFAALVVAAVTVRGGEGLVHARGFAVTLTVGLALAWVPYIRGRGWPRTKTTVTGQAEEQLRDP</sequence>
<evidence type="ECO:0000313" key="2">
    <source>
        <dbReference type="EMBL" id="TLU73224.1"/>
    </source>
</evidence>
<comment type="caution">
    <text evidence="2">The sequence shown here is derived from an EMBL/GenBank/DDBJ whole genome shotgun (WGS) entry which is preliminary data.</text>
</comment>
<keyword evidence="1" id="KW-0472">Membrane</keyword>
<dbReference type="EMBL" id="VCDI01000002">
    <property type="protein sequence ID" value="TLU73224.1"/>
    <property type="molecule type" value="Genomic_DNA"/>
</dbReference>
<gene>
    <name evidence="2" type="ORF">FE263_07340</name>
</gene>
<organism evidence="2 3">
    <name type="scientific">Lichenicoccus roseus</name>
    <dbReference type="NCBI Taxonomy" id="2683649"/>
    <lineage>
        <taxon>Bacteria</taxon>
        <taxon>Pseudomonadati</taxon>
        <taxon>Pseudomonadota</taxon>
        <taxon>Alphaproteobacteria</taxon>
        <taxon>Acetobacterales</taxon>
        <taxon>Acetobacteraceae</taxon>
        <taxon>Lichenicoccus</taxon>
    </lineage>
</organism>
<keyword evidence="1" id="KW-1133">Transmembrane helix</keyword>
<evidence type="ECO:0000256" key="1">
    <source>
        <dbReference type="SAM" id="Phobius"/>
    </source>
</evidence>
<keyword evidence="3" id="KW-1185">Reference proteome</keyword>
<dbReference type="RefSeq" id="WP_138325305.1">
    <property type="nucleotide sequence ID" value="NZ_VCDI01000002.1"/>
</dbReference>
<protein>
    <submittedName>
        <fullName evidence="2">Uncharacterized protein</fullName>
    </submittedName>
</protein>
<accession>A0A5R9J6I0</accession>
<dbReference type="AlphaFoldDB" id="A0A5R9J6I0"/>
<dbReference type="Proteomes" id="UP000305654">
    <property type="component" value="Unassembled WGS sequence"/>
</dbReference>
<reference evidence="2 3" key="1">
    <citation type="submission" date="2019-05" db="EMBL/GenBank/DDBJ databases">
        <authorList>
            <person name="Pankratov T."/>
            <person name="Grouzdev D."/>
        </authorList>
    </citation>
    <scope>NUCLEOTIDE SEQUENCE [LARGE SCALE GENOMIC DNA]</scope>
    <source>
        <strain evidence="2 3">KEBCLARHB70R</strain>
    </source>
</reference>